<dbReference type="Pfam" id="PF16819">
    <property type="entry name" value="DUF5074"/>
    <property type="match status" value="1"/>
</dbReference>
<dbReference type="Proteomes" id="UP001597201">
    <property type="component" value="Unassembled WGS sequence"/>
</dbReference>
<dbReference type="InterPro" id="IPR011964">
    <property type="entry name" value="YVTN_b-propeller_repeat"/>
</dbReference>
<dbReference type="NCBIfam" id="TIGR02276">
    <property type="entry name" value="beta_rpt_yvtn"/>
    <property type="match status" value="1"/>
</dbReference>
<evidence type="ECO:0000313" key="1">
    <source>
        <dbReference type="EMBL" id="MFD1315981.1"/>
    </source>
</evidence>
<organism evidence="1 2">
    <name type="scientific">Namhaeicola litoreus</name>
    <dbReference type="NCBI Taxonomy" id="1052145"/>
    <lineage>
        <taxon>Bacteria</taxon>
        <taxon>Pseudomonadati</taxon>
        <taxon>Bacteroidota</taxon>
        <taxon>Flavobacteriia</taxon>
        <taxon>Flavobacteriales</taxon>
        <taxon>Flavobacteriaceae</taxon>
        <taxon>Namhaeicola</taxon>
    </lineage>
</organism>
<dbReference type="RefSeq" id="WP_377178671.1">
    <property type="nucleotide sequence ID" value="NZ_JBHTMY010000003.1"/>
</dbReference>
<dbReference type="Gene3D" id="2.130.10.10">
    <property type="entry name" value="YVTN repeat-like/Quinoprotein amine dehydrogenase"/>
    <property type="match status" value="1"/>
</dbReference>
<dbReference type="PANTHER" id="PTHR47197:SF3">
    <property type="entry name" value="DIHYDRO-HEME D1 DEHYDROGENASE"/>
    <property type="match status" value="1"/>
</dbReference>
<keyword evidence="2" id="KW-1185">Reference proteome</keyword>
<comment type="caution">
    <text evidence="1">The sequence shown here is derived from an EMBL/GenBank/DDBJ whole genome shotgun (WGS) entry which is preliminary data.</text>
</comment>
<dbReference type="InterPro" id="IPR051200">
    <property type="entry name" value="Host-pathogen_enzymatic-act"/>
</dbReference>
<protein>
    <submittedName>
        <fullName evidence="1">DUF5074 domain-containing protein</fullName>
    </submittedName>
</protein>
<dbReference type="EMBL" id="JBHTMY010000003">
    <property type="protein sequence ID" value="MFD1315981.1"/>
    <property type="molecule type" value="Genomic_DNA"/>
</dbReference>
<sequence>MMYLKNLVILFVFSLIIFGCSDDDKEIEEKGEFANGFFITNEGPFNNGSGSITHVSEEGLITQKVYQKVNNEVLGNIVQSMSFHEDKAYIVVNNSNKIVVVDRYTMEKIGTIQGEGVNSPRHMVSHNNRGYLSNWGDPVNNSDDFISVIDLNNDNVIETIPVGEGPENMVISNGKLFVNLEGGYSQNKYVMVVNLNSLENLGMLEVSDVPNSILRDDKDQVWVLCGGKPSWTGDETHGSLFKINPTDLSLDQIDFTDSQHPDLLTFTNGSLYFNLDGQVLKMNTATMSDPIDIVQGIEGYFYSMNSLNGELYATDAKDFQSEGELKIFNAITSTVLETIETGVIPGSVVFQ</sequence>
<name>A0ABW3Y2C6_9FLAO</name>
<dbReference type="PROSITE" id="PS51257">
    <property type="entry name" value="PROKAR_LIPOPROTEIN"/>
    <property type="match status" value="1"/>
</dbReference>
<dbReference type="InterPro" id="IPR015943">
    <property type="entry name" value="WD40/YVTN_repeat-like_dom_sf"/>
</dbReference>
<dbReference type="InterPro" id="IPR011048">
    <property type="entry name" value="Haem_d1_sf"/>
</dbReference>
<dbReference type="PANTHER" id="PTHR47197">
    <property type="entry name" value="PROTEIN NIRF"/>
    <property type="match status" value="1"/>
</dbReference>
<gene>
    <name evidence="1" type="ORF">ACFQ39_10160</name>
</gene>
<reference evidence="2" key="1">
    <citation type="journal article" date="2019" name="Int. J. Syst. Evol. Microbiol.">
        <title>The Global Catalogue of Microorganisms (GCM) 10K type strain sequencing project: providing services to taxonomists for standard genome sequencing and annotation.</title>
        <authorList>
            <consortium name="The Broad Institute Genomics Platform"/>
            <consortium name="The Broad Institute Genome Sequencing Center for Infectious Disease"/>
            <person name="Wu L."/>
            <person name="Ma J."/>
        </authorList>
    </citation>
    <scope>NUCLEOTIDE SEQUENCE [LARGE SCALE GENOMIC DNA]</scope>
    <source>
        <strain evidence="2">CCUG 61485</strain>
    </source>
</reference>
<dbReference type="InterPro" id="IPR031815">
    <property type="entry name" value="DUF5074"/>
</dbReference>
<evidence type="ECO:0000313" key="2">
    <source>
        <dbReference type="Proteomes" id="UP001597201"/>
    </source>
</evidence>
<dbReference type="SUPFAM" id="SSF51004">
    <property type="entry name" value="C-terminal (heme d1) domain of cytochrome cd1-nitrite reductase"/>
    <property type="match status" value="1"/>
</dbReference>
<accession>A0ABW3Y2C6</accession>
<proteinExistence type="predicted"/>